<evidence type="ECO:0000313" key="2">
    <source>
        <dbReference type="EMBL" id="KAK4655681.1"/>
    </source>
</evidence>
<reference evidence="2 3" key="1">
    <citation type="journal article" date="2023" name="bioRxiv">
        <title>High-quality genome assemblies of four members of thePodospora anserinaspecies complex.</title>
        <authorList>
            <person name="Ament-Velasquez S.L."/>
            <person name="Vogan A.A."/>
            <person name="Wallerman O."/>
            <person name="Hartmann F."/>
            <person name="Gautier V."/>
            <person name="Silar P."/>
            <person name="Giraud T."/>
            <person name="Johannesson H."/>
        </authorList>
    </citation>
    <scope>NUCLEOTIDE SEQUENCE [LARGE SCALE GENOMIC DNA]</scope>
    <source>
        <strain evidence="2 3">CBS 415.72m</strain>
    </source>
</reference>
<dbReference type="GeneID" id="87908657"/>
<feature type="compositionally biased region" description="Polar residues" evidence="1">
    <location>
        <begin position="145"/>
        <end position="160"/>
    </location>
</feature>
<feature type="compositionally biased region" description="Acidic residues" evidence="1">
    <location>
        <begin position="95"/>
        <end position="109"/>
    </location>
</feature>
<feature type="compositionally biased region" description="Acidic residues" evidence="1">
    <location>
        <begin position="493"/>
        <end position="507"/>
    </location>
</feature>
<feature type="compositionally biased region" description="Acidic residues" evidence="1">
    <location>
        <begin position="128"/>
        <end position="137"/>
    </location>
</feature>
<feature type="region of interest" description="Disordered" evidence="1">
    <location>
        <begin position="49"/>
        <end position="175"/>
    </location>
</feature>
<dbReference type="InterPro" id="IPR039601">
    <property type="entry name" value="Rrn5"/>
</dbReference>
<dbReference type="RefSeq" id="XP_062744656.1">
    <property type="nucleotide sequence ID" value="XM_062888750.1"/>
</dbReference>
<dbReference type="PANTHER" id="PTHR28079:SF1">
    <property type="entry name" value="RNA POLYMERASE I-SPECIFIC TRANSCRIPTION INITIATION FACTOR RRN5"/>
    <property type="match status" value="1"/>
</dbReference>
<accession>A0ABR0GIU6</accession>
<sequence>MRFEFRPSFPHQYINKLMFSGDLIDFFCIKLIEELKSLLITQNERSPQVNMDIDDRSDGQSPNTGPRSRRISMPIRSSGVDPALIDPEILGSDCEREEPELNEFDDAEEREYAPSDASSEYTARPGSDDDNDIDSPPEYDLPAEQLSQFNPKKRSLSTTSPRPLKRRKPPPPFRPAYLDLLNEDIVSASTKFLPPPPSFPPLSDSQHGLAYWTETEKILLFESLSRLGPSNPLAISQRLKTKSELEVSAYITLLKSSAGGSDPIPVSDIPSAVELSPALCLALEDASDAVATKQLTHERTLESNKWGPAHWLITPQNIEEIERDPDPKMLFHPLFRLRTWLKLSERVFMNSRVEDYNYHTFLPEKGQKPGIRATALEDFYSLVVSLTRRLVATSIFMAEERIDQKRKSAYPEISRRVWKGDVKAALLAVNMPSPARREREKFWGEAARRLRLNVVDDSAQDGKVRMGWDQVEEVLGVRTTGGGGPGTAASAPEGEDDDEGSGYEEAEQYENESEYSFVIDGLAEKLPVLEEVDEAVRFSALEYPDNKQARKTLRDRIRNEKEREGYADKLDMSASRVEEKRLWELLGQKPPEGMAPLEEPVRPAASKGKIKTVAELIGGFDRGLKTEGEVPSNWEMEYVLLKQAEREKEKAGRERLRELNKQGDDDE</sequence>
<gene>
    <name evidence="2" type="ORF">QC762_304560</name>
</gene>
<protein>
    <recommendedName>
        <fullName evidence="4">Myb-like domain-containing protein</fullName>
    </recommendedName>
</protein>
<dbReference type="EMBL" id="JAFFHA010000005">
    <property type="protein sequence ID" value="KAK4655681.1"/>
    <property type="molecule type" value="Genomic_DNA"/>
</dbReference>
<organism evidence="2 3">
    <name type="scientific">Podospora pseudocomata</name>
    <dbReference type="NCBI Taxonomy" id="2093779"/>
    <lineage>
        <taxon>Eukaryota</taxon>
        <taxon>Fungi</taxon>
        <taxon>Dikarya</taxon>
        <taxon>Ascomycota</taxon>
        <taxon>Pezizomycotina</taxon>
        <taxon>Sordariomycetes</taxon>
        <taxon>Sordariomycetidae</taxon>
        <taxon>Sordariales</taxon>
        <taxon>Podosporaceae</taxon>
        <taxon>Podospora</taxon>
    </lineage>
</organism>
<evidence type="ECO:0008006" key="4">
    <source>
        <dbReference type="Google" id="ProtNLM"/>
    </source>
</evidence>
<evidence type="ECO:0000256" key="1">
    <source>
        <dbReference type="SAM" id="MobiDB-lite"/>
    </source>
</evidence>
<name>A0ABR0GIU6_9PEZI</name>
<evidence type="ECO:0000313" key="3">
    <source>
        <dbReference type="Proteomes" id="UP001323405"/>
    </source>
</evidence>
<comment type="caution">
    <text evidence="2">The sequence shown here is derived from an EMBL/GenBank/DDBJ whole genome shotgun (WGS) entry which is preliminary data.</text>
</comment>
<keyword evidence="3" id="KW-1185">Reference proteome</keyword>
<proteinExistence type="predicted"/>
<dbReference type="PANTHER" id="PTHR28079">
    <property type="entry name" value="RNA POLYMERASE I-SPECIFIC TRANSCRIPTION INITIATION FACTOR RRN5"/>
    <property type="match status" value="1"/>
</dbReference>
<dbReference type="Proteomes" id="UP001323405">
    <property type="component" value="Unassembled WGS sequence"/>
</dbReference>
<feature type="region of interest" description="Disordered" evidence="1">
    <location>
        <begin position="647"/>
        <end position="667"/>
    </location>
</feature>
<feature type="region of interest" description="Disordered" evidence="1">
    <location>
        <begin position="477"/>
        <end position="507"/>
    </location>
</feature>